<reference evidence="2" key="1">
    <citation type="submission" date="2019-08" db="EMBL/GenBank/DDBJ databases">
        <authorList>
            <person name="Kucharzyk K."/>
            <person name="Murdoch R.W."/>
            <person name="Higgins S."/>
            <person name="Loffler F."/>
        </authorList>
    </citation>
    <scope>NUCLEOTIDE SEQUENCE</scope>
</reference>
<feature type="transmembrane region" description="Helical" evidence="1">
    <location>
        <begin position="35"/>
        <end position="54"/>
    </location>
</feature>
<organism evidence="2">
    <name type="scientific">bioreactor metagenome</name>
    <dbReference type="NCBI Taxonomy" id="1076179"/>
    <lineage>
        <taxon>unclassified sequences</taxon>
        <taxon>metagenomes</taxon>
        <taxon>ecological metagenomes</taxon>
    </lineage>
</organism>
<accession>A0A644ZQK3</accession>
<evidence type="ECO:0000256" key="1">
    <source>
        <dbReference type="SAM" id="Phobius"/>
    </source>
</evidence>
<comment type="caution">
    <text evidence="2">The sequence shown here is derived from an EMBL/GenBank/DDBJ whole genome shotgun (WGS) entry which is preliminary data.</text>
</comment>
<evidence type="ECO:0000313" key="2">
    <source>
        <dbReference type="EMBL" id="MPM43142.1"/>
    </source>
</evidence>
<dbReference type="InterPro" id="IPR045781">
    <property type="entry name" value="SxtJ"/>
</dbReference>
<dbReference type="EMBL" id="VSSQ01009992">
    <property type="protein sequence ID" value="MPM43142.1"/>
    <property type="molecule type" value="Genomic_DNA"/>
</dbReference>
<dbReference type="AlphaFoldDB" id="A0A644ZQK3"/>
<keyword evidence="1" id="KW-0472">Membrane</keyword>
<dbReference type="Pfam" id="PF19588">
    <property type="entry name" value="SxtJ"/>
    <property type="match status" value="1"/>
</dbReference>
<feature type="transmembrane region" description="Helical" evidence="1">
    <location>
        <begin position="75"/>
        <end position="95"/>
    </location>
</feature>
<protein>
    <submittedName>
        <fullName evidence="2">Uncharacterized protein</fullName>
    </submittedName>
</protein>
<proteinExistence type="predicted"/>
<feature type="transmembrane region" description="Helical" evidence="1">
    <location>
        <begin position="12"/>
        <end position="29"/>
    </location>
</feature>
<sequence length="127" mass="14518">MSKLKSDPFKTVLVIVAGFIIIYAISIYYANDWSWALYIAIIVSILSIASKKMALLIEKAWFLLAKLLSKIIPNIILGLVFYLFLFPISLLSKLFGNKDSMSLKNPTGSVFKERKYQFTPESFKNPW</sequence>
<keyword evidence="1" id="KW-0812">Transmembrane</keyword>
<keyword evidence="1" id="KW-1133">Transmembrane helix</keyword>
<gene>
    <name evidence="2" type="ORF">SDC9_89815</name>
</gene>
<name>A0A644ZQK3_9ZZZZ</name>